<evidence type="ECO:0000256" key="2">
    <source>
        <dbReference type="SAM" id="Phobius"/>
    </source>
</evidence>
<feature type="compositionally biased region" description="Low complexity" evidence="1">
    <location>
        <begin position="260"/>
        <end position="275"/>
    </location>
</feature>
<accession>A0A7W8DZZ6</accession>
<feature type="compositionally biased region" description="Basic residues" evidence="1">
    <location>
        <begin position="311"/>
        <end position="324"/>
    </location>
</feature>
<dbReference type="RefSeq" id="WP_184259462.1">
    <property type="nucleotide sequence ID" value="NZ_JACHIH010000023.1"/>
</dbReference>
<reference evidence="3 4" key="1">
    <citation type="submission" date="2020-08" db="EMBL/GenBank/DDBJ databases">
        <title>Genomic Encyclopedia of Type Strains, Phase IV (KMG-IV): sequencing the most valuable type-strain genomes for metagenomic binning, comparative biology and taxonomic classification.</title>
        <authorList>
            <person name="Goeker M."/>
        </authorList>
    </citation>
    <scope>NUCLEOTIDE SEQUENCE [LARGE SCALE GENOMIC DNA]</scope>
    <source>
        <strain evidence="3 4">DSM 12706</strain>
    </source>
</reference>
<feature type="region of interest" description="Disordered" evidence="1">
    <location>
        <begin position="206"/>
        <end position="324"/>
    </location>
</feature>
<dbReference type="EMBL" id="JACHIH010000023">
    <property type="protein sequence ID" value="MBB5048588.1"/>
    <property type="molecule type" value="Genomic_DNA"/>
</dbReference>
<dbReference type="AlphaFoldDB" id="A0A7W8DZZ6"/>
<feature type="compositionally biased region" description="Basic residues" evidence="1">
    <location>
        <begin position="223"/>
        <end position="244"/>
    </location>
</feature>
<evidence type="ECO:0000256" key="1">
    <source>
        <dbReference type="SAM" id="MobiDB-lite"/>
    </source>
</evidence>
<evidence type="ECO:0008006" key="5">
    <source>
        <dbReference type="Google" id="ProtNLM"/>
    </source>
</evidence>
<keyword evidence="2" id="KW-0472">Membrane</keyword>
<keyword evidence="4" id="KW-1185">Reference proteome</keyword>
<name>A0A7W8DZZ6_9BRAD</name>
<feature type="transmembrane region" description="Helical" evidence="2">
    <location>
        <begin position="87"/>
        <end position="110"/>
    </location>
</feature>
<comment type="caution">
    <text evidence="3">The sequence shown here is derived from an EMBL/GenBank/DDBJ whole genome shotgun (WGS) entry which is preliminary data.</text>
</comment>
<gene>
    <name evidence="3" type="ORF">HNR60_003356</name>
</gene>
<proteinExistence type="predicted"/>
<feature type="transmembrane region" description="Helical" evidence="2">
    <location>
        <begin position="7"/>
        <end position="35"/>
    </location>
</feature>
<keyword evidence="2" id="KW-0812">Transmembrane</keyword>
<organism evidence="3 4">
    <name type="scientific">Rhodopseudomonas rhenobacensis</name>
    <dbReference type="NCBI Taxonomy" id="87461"/>
    <lineage>
        <taxon>Bacteria</taxon>
        <taxon>Pseudomonadati</taxon>
        <taxon>Pseudomonadota</taxon>
        <taxon>Alphaproteobacteria</taxon>
        <taxon>Hyphomicrobiales</taxon>
        <taxon>Nitrobacteraceae</taxon>
        <taxon>Rhodopseudomonas</taxon>
    </lineage>
</organism>
<evidence type="ECO:0000313" key="3">
    <source>
        <dbReference type="EMBL" id="MBB5048588.1"/>
    </source>
</evidence>
<evidence type="ECO:0000313" key="4">
    <source>
        <dbReference type="Proteomes" id="UP000542353"/>
    </source>
</evidence>
<dbReference type="Proteomes" id="UP000542353">
    <property type="component" value="Unassembled WGS sequence"/>
</dbReference>
<protein>
    <recommendedName>
        <fullName evidence="5">Transmembrane protein</fullName>
    </recommendedName>
</protein>
<sequence length="324" mass="35117">MKDWFAILAVALVVVIGSAAGLSGTLIFLLTFLIARYLLVARDIGFAQAWRQLSSGPQSNFLHGLKAIFADAEKLGKVATVATAVTAAWLVLPLADVVIVLAIALLWSVVELKRPRRARYPAAARHNGGFAGGPVLRVVPAAAAETAPQWSAAEVVAAAPPAVSELEVSELIAAAAPPMPQAEAITAAPGVTSTPNASDVLVVSAPTLMPTPAPSGQPDKPARQRLLRKPVRQRQPRQPKRQPRAIRPPEQPPRPALKLRPANPLQRRAARQQLPRLDRRPDPNRPPSKPPRVALRNDRPLRRALRLPTQRPHHPLRRRPKSHR</sequence>
<keyword evidence="2" id="KW-1133">Transmembrane helix</keyword>